<dbReference type="PROSITE" id="PS50878">
    <property type="entry name" value="RT_POL"/>
    <property type="match status" value="1"/>
</dbReference>
<organism evidence="2 3">
    <name type="scientific">Platanthera zijinensis</name>
    <dbReference type="NCBI Taxonomy" id="2320716"/>
    <lineage>
        <taxon>Eukaryota</taxon>
        <taxon>Viridiplantae</taxon>
        <taxon>Streptophyta</taxon>
        <taxon>Embryophyta</taxon>
        <taxon>Tracheophyta</taxon>
        <taxon>Spermatophyta</taxon>
        <taxon>Magnoliopsida</taxon>
        <taxon>Liliopsida</taxon>
        <taxon>Asparagales</taxon>
        <taxon>Orchidaceae</taxon>
        <taxon>Orchidoideae</taxon>
        <taxon>Orchideae</taxon>
        <taxon>Orchidinae</taxon>
        <taxon>Platanthera</taxon>
    </lineage>
</organism>
<sequence length="70" mass="8155">MEKAYDRMSWDTIVQILSLFGFPQRFVTWLLQCVQAPKFTLLLNGCRSRWIEGGCGYLQGFSISPYLFIL</sequence>
<keyword evidence="3" id="KW-1185">Reference proteome</keyword>
<accession>A0AAP0BBH1</accession>
<comment type="caution">
    <text evidence="2">The sequence shown here is derived from an EMBL/GenBank/DDBJ whole genome shotgun (WGS) entry which is preliminary data.</text>
</comment>
<feature type="domain" description="Reverse transcriptase" evidence="1">
    <location>
        <begin position="1"/>
        <end position="70"/>
    </location>
</feature>
<name>A0AAP0BBH1_9ASPA</name>
<proteinExistence type="predicted"/>
<dbReference type="EMBL" id="JBBWWQ010000011">
    <property type="protein sequence ID" value="KAK8935181.1"/>
    <property type="molecule type" value="Genomic_DNA"/>
</dbReference>
<gene>
    <name evidence="2" type="ORF">KSP39_PZI014056</name>
</gene>
<protein>
    <recommendedName>
        <fullName evidence="1">Reverse transcriptase domain-containing protein</fullName>
    </recommendedName>
</protein>
<reference evidence="2 3" key="1">
    <citation type="journal article" date="2022" name="Nat. Plants">
        <title>Genomes of leafy and leafless Platanthera orchids illuminate the evolution of mycoheterotrophy.</title>
        <authorList>
            <person name="Li M.H."/>
            <person name="Liu K.W."/>
            <person name="Li Z."/>
            <person name="Lu H.C."/>
            <person name="Ye Q.L."/>
            <person name="Zhang D."/>
            <person name="Wang J.Y."/>
            <person name="Li Y.F."/>
            <person name="Zhong Z.M."/>
            <person name="Liu X."/>
            <person name="Yu X."/>
            <person name="Liu D.K."/>
            <person name="Tu X.D."/>
            <person name="Liu B."/>
            <person name="Hao Y."/>
            <person name="Liao X.Y."/>
            <person name="Jiang Y.T."/>
            <person name="Sun W.H."/>
            <person name="Chen J."/>
            <person name="Chen Y.Q."/>
            <person name="Ai Y."/>
            <person name="Zhai J.W."/>
            <person name="Wu S.S."/>
            <person name="Zhou Z."/>
            <person name="Hsiao Y.Y."/>
            <person name="Wu W.L."/>
            <person name="Chen Y.Y."/>
            <person name="Lin Y.F."/>
            <person name="Hsu J.L."/>
            <person name="Li C.Y."/>
            <person name="Wang Z.W."/>
            <person name="Zhao X."/>
            <person name="Zhong W.Y."/>
            <person name="Ma X.K."/>
            <person name="Ma L."/>
            <person name="Huang J."/>
            <person name="Chen G.Z."/>
            <person name="Huang M.Z."/>
            <person name="Huang L."/>
            <person name="Peng D.H."/>
            <person name="Luo Y.B."/>
            <person name="Zou S.Q."/>
            <person name="Chen S.P."/>
            <person name="Lan S."/>
            <person name="Tsai W.C."/>
            <person name="Van de Peer Y."/>
            <person name="Liu Z.J."/>
        </authorList>
    </citation>
    <scope>NUCLEOTIDE SEQUENCE [LARGE SCALE GENOMIC DNA]</scope>
    <source>
        <strain evidence="2">Lor287</strain>
    </source>
</reference>
<evidence type="ECO:0000313" key="3">
    <source>
        <dbReference type="Proteomes" id="UP001418222"/>
    </source>
</evidence>
<dbReference type="AlphaFoldDB" id="A0AAP0BBH1"/>
<dbReference type="Proteomes" id="UP001418222">
    <property type="component" value="Unassembled WGS sequence"/>
</dbReference>
<evidence type="ECO:0000259" key="1">
    <source>
        <dbReference type="PROSITE" id="PS50878"/>
    </source>
</evidence>
<dbReference type="InterPro" id="IPR000477">
    <property type="entry name" value="RT_dom"/>
</dbReference>
<evidence type="ECO:0000313" key="2">
    <source>
        <dbReference type="EMBL" id="KAK8935181.1"/>
    </source>
</evidence>